<dbReference type="Proteomes" id="UP000468531">
    <property type="component" value="Unassembled WGS sequence"/>
</dbReference>
<reference evidence="2 3" key="1">
    <citation type="journal article" date="2020" name="Arch. Microbiol.">
        <title>Bradyrhizobium uaiense sp. nov., a new highly efficient cowpea symbiont.</title>
        <authorList>
            <person name="Cabral Michel D."/>
            <person name="Azarias Guimaraes A."/>
            <person name="Martins da Costa E."/>
            <person name="Soares de Carvalho T."/>
            <person name="Balsanelli E."/>
            <person name="Willems A."/>
            <person name="Maltempi de Souza E."/>
            <person name="de Souza Moreira F.M."/>
        </authorList>
    </citation>
    <scope>NUCLEOTIDE SEQUENCE [LARGE SCALE GENOMIC DNA]</scope>
    <source>
        <strain evidence="2 3">UFLA 03-164</strain>
    </source>
</reference>
<protein>
    <submittedName>
        <fullName evidence="2">Uncharacterized protein</fullName>
    </submittedName>
</protein>
<evidence type="ECO:0000313" key="2">
    <source>
        <dbReference type="EMBL" id="NEU95796.1"/>
    </source>
</evidence>
<proteinExistence type="predicted"/>
<gene>
    <name evidence="2" type="ORF">FNJ47_08125</name>
</gene>
<dbReference type="EMBL" id="VKHP01000021">
    <property type="protein sequence ID" value="NEU95796.1"/>
    <property type="molecule type" value="Genomic_DNA"/>
</dbReference>
<name>A0A6P1BBE3_9BRAD</name>
<feature type="coiled-coil region" evidence="1">
    <location>
        <begin position="40"/>
        <end position="67"/>
    </location>
</feature>
<accession>A0A6P1BBE3</accession>
<keyword evidence="1" id="KW-0175">Coiled coil</keyword>
<evidence type="ECO:0000256" key="1">
    <source>
        <dbReference type="SAM" id="Coils"/>
    </source>
</evidence>
<organism evidence="2 3">
    <name type="scientific">Bradyrhizobium uaiense</name>
    <dbReference type="NCBI Taxonomy" id="2594946"/>
    <lineage>
        <taxon>Bacteria</taxon>
        <taxon>Pseudomonadati</taxon>
        <taxon>Pseudomonadota</taxon>
        <taxon>Alphaproteobacteria</taxon>
        <taxon>Hyphomicrobiales</taxon>
        <taxon>Nitrobacteraceae</taxon>
        <taxon>Bradyrhizobium</taxon>
    </lineage>
</organism>
<sequence length="202" mass="22403">MTEQSSVHFYLNWAKERIDEMDAALASFEVKTGQAKAESKVKAEQIIADLKKRRDEFQVQLKMQAEAGEAAWARSRTELEKQWSGFEAQMKTYFEGAGKQLEQQQATFKDIAAAQAKAWREAADKFRVAAGKVAATHTGDFDAALKQMKFDASEAEARLQQLKQAGSESWSVLSAALAESRKAFDRANQAAWNALKGSSSKS</sequence>
<keyword evidence="3" id="KW-1185">Reference proteome</keyword>
<dbReference type="RefSeq" id="WP_163152358.1">
    <property type="nucleotide sequence ID" value="NZ_VKHP01000021.1"/>
</dbReference>
<evidence type="ECO:0000313" key="3">
    <source>
        <dbReference type="Proteomes" id="UP000468531"/>
    </source>
</evidence>
<dbReference type="AlphaFoldDB" id="A0A6P1BBE3"/>
<comment type="caution">
    <text evidence="2">The sequence shown here is derived from an EMBL/GenBank/DDBJ whole genome shotgun (WGS) entry which is preliminary data.</text>
</comment>